<gene>
    <name evidence="1" type="ORF">B0A54_07953</name>
</gene>
<dbReference type="Proteomes" id="UP000310066">
    <property type="component" value="Unassembled WGS sequence"/>
</dbReference>
<dbReference type="PANTHER" id="PTHR42085:SF2">
    <property type="entry name" value="F-BOX DOMAIN-CONTAINING PROTEIN"/>
    <property type="match status" value="1"/>
</dbReference>
<evidence type="ECO:0000313" key="2">
    <source>
        <dbReference type="Proteomes" id="UP000310066"/>
    </source>
</evidence>
<sequence>MPYHWNQTPSDRLRRFNAITKQSLQDSESGAWSTVSIFDPPFKPVYLSNGWTHKTLAPYAKRKFGVLYGERRYAHKYPSKPLRFLDFPPEIRNQIYGHILDFDYIELAPLNTVGKCNGLVRIRHMRYYKHTILPRIRLLRVNKQINAEASPIFYGQNEFRFTNFYGFDTFTYFCRTIGRSNTALLRKITECYPKPPSRVGIRSDGMMHRSNTAWDNFEWVMTSKMGMRKCYHRWHKFTLERTKDITAVNGGLQQYRIVIADEHDLDDDFDIRYAGGLLGRLSAQKLEGIKTQLVLLHPAEDVTLLPEQGRTAILEQIVEHVERNGFEVVHATYDAIGQYEVRDETRDDVVDGDEDYEDWIDGDEI</sequence>
<comment type="caution">
    <text evidence="1">The sequence shown here is derived from an EMBL/GenBank/DDBJ whole genome shotgun (WGS) entry which is preliminary data.</text>
</comment>
<dbReference type="OrthoDB" id="3946696at2759"/>
<accession>A0A4U0UX49</accession>
<organism evidence="1 2">
    <name type="scientific">Friedmanniomyces endolithicus</name>
    <dbReference type="NCBI Taxonomy" id="329885"/>
    <lineage>
        <taxon>Eukaryota</taxon>
        <taxon>Fungi</taxon>
        <taxon>Dikarya</taxon>
        <taxon>Ascomycota</taxon>
        <taxon>Pezizomycotina</taxon>
        <taxon>Dothideomycetes</taxon>
        <taxon>Dothideomycetidae</taxon>
        <taxon>Mycosphaerellales</taxon>
        <taxon>Teratosphaeriaceae</taxon>
        <taxon>Friedmanniomyces</taxon>
    </lineage>
</organism>
<dbReference type="EMBL" id="NAJP01000031">
    <property type="protein sequence ID" value="TKA40684.1"/>
    <property type="molecule type" value="Genomic_DNA"/>
</dbReference>
<reference evidence="1 2" key="1">
    <citation type="submission" date="2017-03" db="EMBL/GenBank/DDBJ databases">
        <title>Genomes of endolithic fungi from Antarctica.</title>
        <authorList>
            <person name="Coleine C."/>
            <person name="Masonjones S."/>
            <person name="Stajich J.E."/>
        </authorList>
    </citation>
    <scope>NUCLEOTIDE SEQUENCE [LARGE SCALE GENOMIC DNA]</scope>
    <source>
        <strain evidence="1 2">CCFEE 5311</strain>
    </source>
</reference>
<evidence type="ECO:0000313" key="1">
    <source>
        <dbReference type="EMBL" id="TKA40684.1"/>
    </source>
</evidence>
<dbReference type="STRING" id="329885.A0A4U0UX49"/>
<evidence type="ECO:0008006" key="3">
    <source>
        <dbReference type="Google" id="ProtNLM"/>
    </source>
</evidence>
<dbReference type="PANTHER" id="PTHR42085">
    <property type="entry name" value="F-BOX DOMAIN-CONTAINING PROTEIN"/>
    <property type="match status" value="1"/>
</dbReference>
<name>A0A4U0UX49_9PEZI</name>
<proteinExistence type="predicted"/>
<dbReference type="InterPro" id="IPR038883">
    <property type="entry name" value="AN11006-like"/>
</dbReference>
<protein>
    <recommendedName>
        <fullName evidence="3">F-box domain-containing protein</fullName>
    </recommendedName>
</protein>
<dbReference type="AlphaFoldDB" id="A0A4U0UX49"/>